<protein>
    <submittedName>
        <fullName evidence="2">Uncharacterized protein</fullName>
    </submittedName>
</protein>
<feature type="compositionally biased region" description="Basic and acidic residues" evidence="1">
    <location>
        <begin position="77"/>
        <end position="94"/>
    </location>
</feature>
<feature type="compositionally biased region" description="Basic and acidic residues" evidence="1">
    <location>
        <begin position="141"/>
        <end position="162"/>
    </location>
</feature>
<gene>
    <name evidence="2" type="ORF">VNO77_18533</name>
</gene>
<keyword evidence="3" id="KW-1185">Reference proteome</keyword>
<evidence type="ECO:0000313" key="3">
    <source>
        <dbReference type="Proteomes" id="UP001367508"/>
    </source>
</evidence>
<comment type="caution">
    <text evidence="2">The sequence shown here is derived from an EMBL/GenBank/DDBJ whole genome shotgun (WGS) entry which is preliminary data.</text>
</comment>
<feature type="region of interest" description="Disordered" evidence="1">
    <location>
        <begin position="51"/>
        <end position="125"/>
    </location>
</feature>
<reference evidence="2 3" key="1">
    <citation type="submission" date="2024-01" db="EMBL/GenBank/DDBJ databases">
        <title>The genomes of 5 underutilized Papilionoideae crops provide insights into root nodulation and disease resistanc.</title>
        <authorList>
            <person name="Jiang F."/>
        </authorList>
    </citation>
    <scope>NUCLEOTIDE SEQUENCE [LARGE SCALE GENOMIC DNA]</scope>
    <source>
        <strain evidence="2">LVBAO_FW01</strain>
        <tissue evidence="2">Leaves</tissue>
    </source>
</reference>
<dbReference type="EMBL" id="JAYMYQ010000004">
    <property type="protein sequence ID" value="KAK7337941.1"/>
    <property type="molecule type" value="Genomic_DNA"/>
</dbReference>
<feature type="region of interest" description="Disordered" evidence="1">
    <location>
        <begin position="139"/>
        <end position="165"/>
    </location>
</feature>
<sequence>MRCFLPCFPHSKPPKQFPSANATPLQGYQTQVAIEPAILLARQKSVDEEEPIDCIAESNDPVIKSEEQSNNNGEGACSKEEREEGEEAEKKDEEIQQQESSESLFSLSIGSRKQDSGAEIEVNSPMQVVCRKEVAAAFGSNEKRGEKEESADFNPKRVRQESSESLFSLSIDSRKGVSSENEVNSHGRISSVLKPIENVTKERVVKARVLEAQKKDKENINLDANISTSFSSWLVESETTPISIKSSDETSIIGTVGFGFGIQQKWKGCKTKMDLCNIENQARTSVSS</sequence>
<dbReference type="Proteomes" id="UP001367508">
    <property type="component" value="Unassembled WGS sequence"/>
</dbReference>
<accession>A0AAN9QKG5</accession>
<evidence type="ECO:0000256" key="1">
    <source>
        <dbReference type="SAM" id="MobiDB-lite"/>
    </source>
</evidence>
<dbReference type="AlphaFoldDB" id="A0AAN9QKG5"/>
<name>A0AAN9QKG5_CANGL</name>
<organism evidence="2 3">
    <name type="scientific">Canavalia gladiata</name>
    <name type="common">Sword bean</name>
    <name type="synonym">Dolichos gladiatus</name>
    <dbReference type="NCBI Taxonomy" id="3824"/>
    <lineage>
        <taxon>Eukaryota</taxon>
        <taxon>Viridiplantae</taxon>
        <taxon>Streptophyta</taxon>
        <taxon>Embryophyta</taxon>
        <taxon>Tracheophyta</taxon>
        <taxon>Spermatophyta</taxon>
        <taxon>Magnoliopsida</taxon>
        <taxon>eudicotyledons</taxon>
        <taxon>Gunneridae</taxon>
        <taxon>Pentapetalae</taxon>
        <taxon>rosids</taxon>
        <taxon>fabids</taxon>
        <taxon>Fabales</taxon>
        <taxon>Fabaceae</taxon>
        <taxon>Papilionoideae</taxon>
        <taxon>50 kb inversion clade</taxon>
        <taxon>NPAAA clade</taxon>
        <taxon>indigoferoid/millettioid clade</taxon>
        <taxon>Phaseoleae</taxon>
        <taxon>Canavalia</taxon>
    </lineage>
</organism>
<evidence type="ECO:0000313" key="2">
    <source>
        <dbReference type="EMBL" id="KAK7337941.1"/>
    </source>
</evidence>
<proteinExistence type="predicted"/>